<dbReference type="CDD" id="cd03088">
    <property type="entry name" value="ManB"/>
    <property type="match status" value="1"/>
</dbReference>
<dbReference type="Gene3D" id="3.30.310.50">
    <property type="entry name" value="Alpha-D-phosphohexomutase, C-terminal domain"/>
    <property type="match status" value="1"/>
</dbReference>
<dbReference type="PANTHER" id="PTHR42946">
    <property type="entry name" value="PHOSPHOHEXOSE MUTASE"/>
    <property type="match status" value="1"/>
</dbReference>
<feature type="domain" description="Alpha-D-phosphohexomutase C-terminal" evidence="8">
    <location>
        <begin position="417"/>
        <end position="460"/>
    </location>
</feature>
<evidence type="ECO:0000256" key="7">
    <source>
        <dbReference type="RuleBase" id="RU004326"/>
    </source>
</evidence>
<name>A0A1T4LC68_9HYPH</name>
<proteinExistence type="inferred from homology"/>
<dbReference type="GO" id="GO:0000287">
    <property type="term" value="F:magnesium ion binding"/>
    <property type="evidence" value="ECO:0007669"/>
    <property type="project" value="InterPro"/>
</dbReference>
<dbReference type="Pfam" id="PF02879">
    <property type="entry name" value="PGM_PMM_II"/>
    <property type="match status" value="1"/>
</dbReference>
<dbReference type="Pfam" id="PF02878">
    <property type="entry name" value="PGM_PMM_I"/>
    <property type="match status" value="1"/>
</dbReference>
<dbReference type="InterPro" id="IPR005844">
    <property type="entry name" value="A-D-PHexomutase_a/b/a-I"/>
</dbReference>
<evidence type="ECO:0000256" key="5">
    <source>
        <dbReference type="ARBA" id="ARBA00022842"/>
    </source>
</evidence>
<dbReference type="Pfam" id="PF00408">
    <property type="entry name" value="PGM_PMM_IV"/>
    <property type="match status" value="1"/>
</dbReference>
<evidence type="ECO:0000313" key="12">
    <source>
        <dbReference type="EMBL" id="SJZ52392.1"/>
    </source>
</evidence>
<keyword evidence="3" id="KW-0597">Phosphoprotein</keyword>
<dbReference type="InterPro" id="IPR005843">
    <property type="entry name" value="A-D-PHexomutase_C"/>
</dbReference>
<dbReference type="Gene3D" id="3.40.120.10">
    <property type="entry name" value="Alpha-D-Glucose-1,6-Bisphosphate, subunit A, domain 3"/>
    <property type="match status" value="3"/>
</dbReference>
<protein>
    <submittedName>
        <fullName evidence="12">Phosphomannomutase</fullName>
    </submittedName>
</protein>
<dbReference type="InterPro" id="IPR050060">
    <property type="entry name" value="Phosphoglucosamine_mutase"/>
</dbReference>
<dbReference type="RefSeq" id="WP_078706701.1">
    <property type="nucleotide sequence ID" value="NZ_FUXL01000001.1"/>
</dbReference>
<evidence type="ECO:0000256" key="1">
    <source>
        <dbReference type="ARBA" id="ARBA00001946"/>
    </source>
</evidence>
<dbReference type="GO" id="GO:0004615">
    <property type="term" value="F:phosphomannomutase activity"/>
    <property type="evidence" value="ECO:0007669"/>
    <property type="project" value="TreeGrafter"/>
</dbReference>
<dbReference type="SUPFAM" id="SSF55957">
    <property type="entry name" value="Phosphoglucomutase, C-terminal domain"/>
    <property type="match status" value="1"/>
</dbReference>
<dbReference type="InterPro" id="IPR016055">
    <property type="entry name" value="A-D-PHexomutase_a/b/a-I/II/III"/>
</dbReference>
<evidence type="ECO:0000256" key="3">
    <source>
        <dbReference type="ARBA" id="ARBA00022553"/>
    </source>
</evidence>
<evidence type="ECO:0000259" key="8">
    <source>
        <dbReference type="Pfam" id="PF00408"/>
    </source>
</evidence>
<feature type="domain" description="Alpha-D-phosphohexomutase alpha/beta/alpha" evidence="10">
    <location>
        <begin position="170"/>
        <end position="252"/>
    </location>
</feature>
<dbReference type="PROSITE" id="PS00710">
    <property type="entry name" value="PGM_PMM"/>
    <property type="match status" value="1"/>
</dbReference>
<keyword evidence="4 7" id="KW-0479">Metal-binding</keyword>
<dbReference type="STRING" id="1365950.SAMN05428963_101157"/>
<dbReference type="EMBL" id="FUXL01000001">
    <property type="protein sequence ID" value="SJZ52392.1"/>
    <property type="molecule type" value="Genomic_DNA"/>
</dbReference>
<dbReference type="InterPro" id="IPR016066">
    <property type="entry name" value="A-D-PHexomutase_CS"/>
</dbReference>
<dbReference type="OrthoDB" id="9803322at2"/>
<keyword evidence="6" id="KW-0413">Isomerase</keyword>
<evidence type="ECO:0000259" key="11">
    <source>
        <dbReference type="Pfam" id="PF02880"/>
    </source>
</evidence>
<dbReference type="PANTHER" id="PTHR42946:SF1">
    <property type="entry name" value="PHOSPHOGLUCOMUTASE (ALPHA-D-GLUCOSE-1,6-BISPHOSPHATE-DEPENDENT)"/>
    <property type="match status" value="1"/>
</dbReference>
<dbReference type="AlphaFoldDB" id="A0A1T4LC68"/>
<dbReference type="SUPFAM" id="SSF53738">
    <property type="entry name" value="Phosphoglucomutase, first 3 domains"/>
    <property type="match status" value="3"/>
</dbReference>
<dbReference type="Proteomes" id="UP000190135">
    <property type="component" value="Unassembled WGS sequence"/>
</dbReference>
<dbReference type="InterPro" id="IPR036900">
    <property type="entry name" value="A-D-PHexomutase_C_sf"/>
</dbReference>
<keyword evidence="5 7" id="KW-0460">Magnesium</keyword>
<evidence type="ECO:0000259" key="9">
    <source>
        <dbReference type="Pfam" id="PF02878"/>
    </source>
</evidence>
<comment type="similarity">
    <text evidence="2 7">Belongs to the phosphohexose mutase family.</text>
</comment>
<dbReference type="InterPro" id="IPR005846">
    <property type="entry name" value="A-D-PHexomutase_a/b/a-III"/>
</dbReference>
<dbReference type="Pfam" id="PF02880">
    <property type="entry name" value="PGM_PMM_III"/>
    <property type="match status" value="1"/>
</dbReference>
<feature type="domain" description="Alpha-D-phosphohexomutase alpha/beta/alpha" evidence="9">
    <location>
        <begin position="4"/>
        <end position="131"/>
    </location>
</feature>
<dbReference type="InterPro" id="IPR005845">
    <property type="entry name" value="A-D-PHexomutase_a/b/a-II"/>
</dbReference>
<evidence type="ECO:0000256" key="4">
    <source>
        <dbReference type="ARBA" id="ARBA00022723"/>
    </source>
</evidence>
<keyword evidence="13" id="KW-1185">Reference proteome</keyword>
<accession>A0A1T4LC68</accession>
<evidence type="ECO:0000259" key="10">
    <source>
        <dbReference type="Pfam" id="PF02879"/>
    </source>
</evidence>
<evidence type="ECO:0000256" key="6">
    <source>
        <dbReference type="ARBA" id="ARBA00023235"/>
    </source>
</evidence>
<gene>
    <name evidence="12" type="ORF">SAMN05428963_101157</name>
</gene>
<evidence type="ECO:0000313" key="13">
    <source>
        <dbReference type="Proteomes" id="UP000190135"/>
    </source>
</evidence>
<organism evidence="12 13">
    <name type="scientific">Consotaella salsifontis</name>
    <dbReference type="NCBI Taxonomy" id="1365950"/>
    <lineage>
        <taxon>Bacteria</taxon>
        <taxon>Pseudomonadati</taxon>
        <taxon>Pseudomonadota</taxon>
        <taxon>Alphaproteobacteria</taxon>
        <taxon>Hyphomicrobiales</taxon>
        <taxon>Aurantimonadaceae</taxon>
        <taxon>Consotaella</taxon>
    </lineage>
</organism>
<reference evidence="13" key="1">
    <citation type="submission" date="2017-02" db="EMBL/GenBank/DDBJ databases">
        <authorList>
            <person name="Varghese N."/>
            <person name="Submissions S."/>
        </authorList>
    </citation>
    <scope>NUCLEOTIDE SEQUENCE [LARGE SCALE GENOMIC DNA]</scope>
    <source>
        <strain evidence="13">USBA 369</strain>
    </source>
</reference>
<dbReference type="GO" id="GO:0005975">
    <property type="term" value="P:carbohydrate metabolic process"/>
    <property type="evidence" value="ECO:0007669"/>
    <property type="project" value="InterPro"/>
</dbReference>
<sequence length="472" mass="49526">MSSLKFGTSGLRGLVEDLTGQPSQIYTRAFLRHIETLPGQAGREVLFGHDLRASSPAILRDCVAAARAAGFSPLVCGAVPTPALAEAALRLRAPAVMITGSHIPDDRNGLKFYRADGEITKADEEAIAANAVALSQEPALPAGESEGERLSILPTFKERTIAFFGDDALAGLTIGVYQHSSVARDLLVELLDGMGAVVVPFGRAERFVPVDTEAHRPEDVALIAAEAARQHLDAIVSTDGDADRPLVADETGAILRGDILGLLTARHLGLQTIVTPVTSSSAIEASGIASTVLRTKVGSPFVIAGMAEAERQGRPGIVGFEANGGTLLGSVVERDGRRLAALPTRDCVLPIVSVLCEVARSGMPLSRVVAGLNAGHTAAHRLQNIASEKSSAFLHRLAKDDAYRATLMAPAGQVAAVDDLDGVKMALADGRIIHYRASGNAPELRCYVEAGDAEAARELLEWGLDRAAREVA</sequence>
<feature type="domain" description="Alpha-D-phosphohexomutase alpha/beta/alpha" evidence="11">
    <location>
        <begin position="257"/>
        <end position="370"/>
    </location>
</feature>
<evidence type="ECO:0000256" key="2">
    <source>
        <dbReference type="ARBA" id="ARBA00010231"/>
    </source>
</evidence>
<comment type="cofactor">
    <cofactor evidence="1">
        <name>Mg(2+)</name>
        <dbReference type="ChEBI" id="CHEBI:18420"/>
    </cofactor>
</comment>